<gene>
    <name evidence="1" type="ORF">BN1804_00776</name>
</gene>
<sequence>MNLNHIGGILLVTLLSGCTTQPATTTNKQVDKFIYDIDDKFNINEQDKKYFVPKKQAHILETVEEIKNANCSYYMNSTGIIDIPIDNVKVTPSSFKKGLLFDNSYTECSLRQDYRNKDFFKIEMSERALVNGVKVTIRHSSDDGTFIVGGGIGYGDHKTWVGHCSKDAMTDNVSCVASNGNFMIMKIGGKYTSAIVGDIYPGEKSYIRIDGEKPHSSIIVNQVNYFDNLETKKIMKEMESHSLRNKAITQYISWPERRKVNEDIDISYISVVKEVLDTVYDNF</sequence>
<protein>
    <submittedName>
        <fullName evidence="1">Uncharacterized protein</fullName>
    </submittedName>
</protein>
<evidence type="ECO:0000313" key="1">
    <source>
        <dbReference type="EMBL" id="CRL60148.1"/>
    </source>
</evidence>
<evidence type="ECO:0000313" key="2">
    <source>
        <dbReference type="Proteomes" id="UP000183920"/>
    </source>
</evidence>
<proteinExistence type="predicted"/>
<organism evidence="1 2">
    <name type="scientific">Proteus penneri</name>
    <dbReference type="NCBI Taxonomy" id="102862"/>
    <lineage>
        <taxon>Bacteria</taxon>
        <taxon>Pseudomonadati</taxon>
        <taxon>Pseudomonadota</taxon>
        <taxon>Gammaproteobacteria</taxon>
        <taxon>Enterobacterales</taxon>
        <taxon>Morganellaceae</taxon>
        <taxon>Proteus</taxon>
    </lineage>
</organism>
<dbReference type="RefSeq" id="WP_071425408.1">
    <property type="nucleotide sequence ID" value="NZ_CVRY01000002.1"/>
</dbReference>
<accession>A0A0G4Q2W3</accession>
<reference evidence="2" key="1">
    <citation type="submission" date="2015-06" db="EMBL/GenBank/DDBJ databases">
        <authorList>
            <person name="Urmite Genomes"/>
        </authorList>
    </citation>
    <scope>NUCLEOTIDE SEQUENCE [LARGE SCALE GENOMIC DNA]</scope>
    <source>
        <strain evidence="2">CSUR P1867</strain>
    </source>
</reference>
<dbReference type="EMBL" id="CVRY01000002">
    <property type="protein sequence ID" value="CRL60148.1"/>
    <property type="molecule type" value="Genomic_DNA"/>
</dbReference>
<name>A0A0G4Q2W3_9GAMM</name>
<dbReference type="Proteomes" id="UP000183920">
    <property type="component" value="Unassembled WGS sequence"/>
</dbReference>
<dbReference type="AlphaFoldDB" id="A0A0G4Q2W3"/>